<gene>
    <name evidence="4" type="ORF">BDV26DRAFT_272102</name>
</gene>
<dbReference type="SMART" id="SM00271">
    <property type="entry name" value="DnaJ"/>
    <property type="match status" value="1"/>
</dbReference>
<dbReference type="AlphaFoldDB" id="A0A5N7AUB6"/>
<dbReference type="Gene3D" id="1.10.287.110">
    <property type="entry name" value="DnaJ domain"/>
    <property type="match status" value="1"/>
</dbReference>
<reference evidence="4 5" key="1">
    <citation type="submission" date="2019-04" db="EMBL/GenBank/DDBJ databases">
        <title>Friends and foes A comparative genomics studyof 23 Aspergillus species from section Flavi.</title>
        <authorList>
            <consortium name="DOE Joint Genome Institute"/>
            <person name="Kjaerbolling I."/>
            <person name="Vesth T."/>
            <person name="Frisvad J.C."/>
            <person name="Nybo J.L."/>
            <person name="Theobald S."/>
            <person name="Kildgaard S."/>
            <person name="Isbrandt T."/>
            <person name="Kuo A."/>
            <person name="Sato A."/>
            <person name="Lyhne E.K."/>
            <person name="Kogle M.E."/>
            <person name="Wiebenga A."/>
            <person name="Kun R.S."/>
            <person name="Lubbers R.J."/>
            <person name="Makela M.R."/>
            <person name="Barry K."/>
            <person name="Chovatia M."/>
            <person name="Clum A."/>
            <person name="Daum C."/>
            <person name="Haridas S."/>
            <person name="He G."/>
            <person name="LaButti K."/>
            <person name="Lipzen A."/>
            <person name="Mondo S."/>
            <person name="Riley R."/>
            <person name="Salamov A."/>
            <person name="Simmons B.A."/>
            <person name="Magnuson J.K."/>
            <person name="Henrissat B."/>
            <person name="Mortensen U.H."/>
            <person name="Larsen T.O."/>
            <person name="Devries R.P."/>
            <person name="Grigoriev I.V."/>
            <person name="Machida M."/>
            <person name="Baker S.E."/>
            <person name="Andersen M.R."/>
        </authorList>
    </citation>
    <scope>NUCLEOTIDE SEQUENCE [LARGE SCALE GENOMIC DNA]</scope>
    <source>
        <strain evidence="4 5">IBT 29228</strain>
    </source>
</reference>
<organism evidence="4 5">
    <name type="scientific">Aspergillus bertholletiae</name>
    <dbReference type="NCBI Taxonomy" id="1226010"/>
    <lineage>
        <taxon>Eukaryota</taxon>
        <taxon>Fungi</taxon>
        <taxon>Dikarya</taxon>
        <taxon>Ascomycota</taxon>
        <taxon>Pezizomycotina</taxon>
        <taxon>Eurotiomycetes</taxon>
        <taxon>Eurotiomycetidae</taxon>
        <taxon>Eurotiales</taxon>
        <taxon>Aspergillaceae</taxon>
        <taxon>Aspergillus</taxon>
        <taxon>Aspergillus subgen. Circumdati</taxon>
    </lineage>
</organism>
<proteinExistence type="predicted"/>
<dbReference type="PROSITE" id="PS00636">
    <property type="entry name" value="DNAJ_1"/>
    <property type="match status" value="1"/>
</dbReference>
<feature type="region of interest" description="Disordered" evidence="1">
    <location>
        <begin position="149"/>
        <end position="197"/>
    </location>
</feature>
<dbReference type="PANTHER" id="PTHR44873:SF1">
    <property type="entry name" value="DNAJ HOMOLOG SUBFAMILY C MEMBER 30, MITOCHONDRIAL"/>
    <property type="match status" value="1"/>
</dbReference>
<feature type="domain" description="J" evidence="3">
    <location>
        <begin position="51"/>
        <end position="116"/>
    </location>
</feature>
<dbReference type="Proteomes" id="UP000326198">
    <property type="component" value="Unassembled WGS sequence"/>
</dbReference>
<dbReference type="InterPro" id="IPR001623">
    <property type="entry name" value="DnaJ_domain"/>
</dbReference>
<evidence type="ECO:0000259" key="3">
    <source>
        <dbReference type="PROSITE" id="PS50076"/>
    </source>
</evidence>
<dbReference type="InterPro" id="IPR053025">
    <property type="entry name" value="Mito_ATP_Synthase-Asso"/>
</dbReference>
<sequence length="298" mass="32910">MLFPRVRTYGTRLRTTHPHTQHWNHTYPTSYSNLASFSTSSTRRAASHEPNHYEILEVPITASPAEIKKKFYALSLRHHPDHNRDDPKASSRFARISSAYDILSNHTKRAAYDREHGIIAHHSTHSTANPGQHPMGSYSSYSANLHTKGASYAGSRPASGLSKRRGQFRGPPPSFYAHGGYGNRKAPGGASSSSAAGGWSEHDPAAFIYRNPVNHFNAPGHYKTQSAEDARRRERRSKEMGAQLNDQYIGSRGDFAVRFIIVCGILVGAGSMAGFIGWPGELRNTNPSGSKPARRMEE</sequence>
<accession>A0A5N7AUB6</accession>
<evidence type="ECO:0000256" key="2">
    <source>
        <dbReference type="SAM" id="Phobius"/>
    </source>
</evidence>
<keyword evidence="5" id="KW-1185">Reference proteome</keyword>
<evidence type="ECO:0000256" key="1">
    <source>
        <dbReference type="SAM" id="MobiDB-lite"/>
    </source>
</evidence>
<feature type="transmembrane region" description="Helical" evidence="2">
    <location>
        <begin position="255"/>
        <end position="278"/>
    </location>
</feature>
<evidence type="ECO:0000313" key="4">
    <source>
        <dbReference type="EMBL" id="KAE8373444.1"/>
    </source>
</evidence>
<dbReference type="PANTHER" id="PTHR44873">
    <property type="entry name" value="DNAJ HOMOLOG SUBFAMILY C MEMBER 30, MITOCHONDRIAL"/>
    <property type="match status" value="1"/>
</dbReference>
<dbReference type="CDD" id="cd06257">
    <property type="entry name" value="DnaJ"/>
    <property type="match status" value="1"/>
</dbReference>
<feature type="region of interest" description="Disordered" evidence="1">
    <location>
        <begin position="218"/>
        <end position="239"/>
    </location>
</feature>
<dbReference type="PROSITE" id="PS50076">
    <property type="entry name" value="DNAJ_2"/>
    <property type="match status" value="1"/>
</dbReference>
<evidence type="ECO:0000313" key="5">
    <source>
        <dbReference type="Proteomes" id="UP000326198"/>
    </source>
</evidence>
<keyword evidence="2" id="KW-0812">Transmembrane</keyword>
<dbReference type="Pfam" id="PF00226">
    <property type="entry name" value="DnaJ"/>
    <property type="match status" value="1"/>
</dbReference>
<dbReference type="OrthoDB" id="10250354at2759"/>
<keyword evidence="2" id="KW-1133">Transmembrane helix</keyword>
<dbReference type="PRINTS" id="PR00625">
    <property type="entry name" value="JDOMAIN"/>
</dbReference>
<feature type="compositionally biased region" description="Low complexity" evidence="1">
    <location>
        <begin position="186"/>
        <end position="197"/>
    </location>
</feature>
<keyword evidence="2" id="KW-0472">Membrane</keyword>
<protein>
    <recommendedName>
        <fullName evidence="3">J domain-containing protein</fullName>
    </recommendedName>
</protein>
<dbReference type="EMBL" id="ML736315">
    <property type="protein sequence ID" value="KAE8373444.1"/>
    <property type="molecule type" value="Genomic_DNA"/>
</dbReference>
<dbReference type="InterPro" id="IPR036869">
    <property type="entry name" value="J_dom_sf"/>
</dbReference>
<dbReference type="SUPFAM" id="SSF46565">
    <property type="entry name" value="Chaperone J-domain"/>
    <property type="match status" value="1"/>
</dbReference>
<name>A0A5N7AUB6_9EURO</name>
<feature type="compositionally biased region" description="Basic and acidic residues" evidence="1">
    <location>
        <begin position="226"/>
        <end position="239"/>
    </location>
</feature>
<dbReference type="InterPro" id="IPR018253">
    <property type="entry name" value="DnaJ_domain_CS"/>
</dbReference>